<gene>
    <name evidence="2" type="ORF">ACFFTU_27735</name>
</gene>
<evidence type="ECO:0000313" key="3">
    <source>
        <dbReference type="Proteomes" id="UP001589718"/>
    </source>
</evidence>
<dbReference type="InterPro" id="IPR051604">
    <property type="entry name" value="Ergot_Alk_Oxidoreductase"/>
</dbReference>
<dbReference type="RefSeq" id="WP_345218876.1">
    <property type="nucleotide sequence ID" value="NZ_BAAAXE010000001.1"/>
</dbReference>
<evidence type="ECO:0000259" key="1">
    <source>
        <dbReference type="Pfam" id="PF13460"/>
    </source>
</evidence>
<accession>A0ABV5PKJ4</accession>
<dbReference type="PANTHER" id="PTHR43162">
    <property type="match status" value="1"/>
</dbReference>
<sequence>MNDATPTTPHAPVLVLGARGTTGRRVAARLREAHHPVRAASRVSEVPFDWHDDTTWEPALTGVERVYLMLPHELPLAPEFVSRALAAGVRRLVLLSSRAIEEMGDERLMAAERLVRDSGADWTVVRADWFNQNFDEGIFREAVRDGSLALPLGECRQTFVDADDIAAVAAVALTEDGHTGRTYEVTGPEALTFADALATIGRAADLSVAFHGDPDSYRAAGRAEGRPDKDVEREIDAFAALAAQGDARPTDTVLRLTGHPPKRFATYAKEAATRDAWSDGE</sequence>
<dbReference type="Gene3D" id="3.90.25.10">
    <property type="entry name" value="UDP-galactose 4-epimerase, domain 1"/>
    <property type="match status" value="1"/>
</dbReference>
<keyword evidence="3" id="KW-1185">Reference proteome</keyword>
<dbReference type="EMBL" id="JBHMCR010000019">
    <property type="protein sequence ID" value="MFB9523742.1"/>
    <property type="molecule type" value="Genomic_DNA"/>
</dbReference>
<evidence type="ECO:0000313" key="2">
    <source>
        <dbReference type="EMBL" id="MFB9523742.1"/>
    </source>
</evidence>
<protein>
    <submittedName>
        <fullName evidence="2">SDR family oxidoreductase</fullName>
    </submittedName>
</protein>
<dbReference type="Gene3D" id="3.40.50.720">
    <property type="entry name" value="NAD(P)-binding Rossmann-like Domain"/>
    <property type="match status" value="1"/>
</dbReference>
<dbReference type="Proteomes" id="UP001589718">
    <property type="component" value="Unassembled WGS sequence"/>
</dbReference>
<dbReference type="PANTHER" id="PTHR43162:SF1">
    <property type="entry name" value="PRESTALK A DIFFERENTIATION PROTEIN A"/>
    <property type="match status" value="1"/>
</dbReference>
<feature type="domain" description="NAD(P)-binding" evidence="1">
    <location>
        <begin position="17"/>
        <end position="175"/>
    </location>
</feature>
<dbReference type="SUPFAM" id="SSF51735">
    <property type="entry name" value="NAD(P)-binding Rossmann-fold domains"/>
    <property type="match status" value="1"/>
</dbReference>
<comment type="caution">
    <text evidence="2">The sequence shown here is derived from an EMBL/GenBank/DDBJ whole genome shotgun (WGS) entry which is preliminary data.</text>
</comment>
<proteinExistence type="predicted"/>
<dbReference type="InterPro" id="IPR016040">
    <property type="entry name" value="NAD(P)-bd_dom"/>
</dbReference>
<organism evidence="2 3">
    <name type="scientific">Streptomyces cremeus</name>
    <dbReference type="NCBI Taxonomy" id="66881"/>
    <lineage>
        <taxon>Bacteria</taxon>
        <taxon>Bacillati</taxon>
        <taxon>Actinomycetota</taxon>
        <taxon>Actinomycetes</taxon>
        <taxon>Kitasatosporales</taxon>
        <taxon>Streptomycetaceae</taxon>
        <taxon>Streptomyces</taxon>
    </lineage>
</organism>
<dbReference type="InterPro" id="IPR036291">
    <property type="entry name" value="NAD(P)-bd_dom_sf"/>
</dbReference>
<reference evidence="2 3" key="1">
    <citation type="submission" date="2024-09" db="EMBL/GenBank/DDBJ databases">
        <authorList>
            <person name="Sun Q."/>
            <person name="Mori K."/>
        </authorList>
    </citation>
    <scope>NUCLEOTIDE SEQUENCE [LARGE SCALE GENOMIC DNA]</scope>
    <source>
        <strain evidence="2 3">JCM 4362</strain>
    </source>
</reference>
<name>A0ABV5PKJ4_STRCM</name>
<dbReference type="Pfam" id="PF13460">
    <property type="entry name" value="NAD_binding_10"/>
    <property type="match status" value="1"/>
</dbReference>